<dbReference type="eggNOG" id="ENOG502TJRX">
    <property type="taxonomic scope" value="Eukaryota"/>
</dbReference>
<organism evidence="4">
    <name type="scientific">Caenorhabditis brenneri</name>
    <name type="common">Nematode worm</name>
    <dbReference type="NCBI Taxonomy" id="135651"/>
    <lineage>
        <taxon>Eukaryota</taxon>
        <taxon>Metazoa</taxon>
        <taxon>Ecdysozoa</taxon>
        <taxon>Nematoda</taxon>
        <taxon>Chromadorea</taxon>
        <taxon>Rhabditida</taxon>
        <taxon>Rhabditina</taxon>
        <taxon>Rhabditomorpha</taxon>
        <taxon>Rhabditoidea</taxon>
        <taxon>Rhabditidae</taxon>
        <taxon>Peloderinae</taxon>
        <taxon>Caenorhabditis</taxon>
    </lineage>
</organism>
<dbReference type="Pfam" id="PF00646">
    <property type="entry name" value="F-box"/>
    <property type="match status" value="1"/>
</dbReference>
<dbReference type="HOGENOM" id="CLU_072403_0_0_1"/>
<reference evidence="4" key="1">
    <citation type="submission" date="2011-07" db="EMBL/GenBank/DDBJ databases">
        <authorList>
            <consortium name="Caenorhabditis brenneri Sequencing and Analysis Consortium"/>
            <person name="Wilson R.K."/>
        </authorList>
    </citation>
    <scope>NUCLEOTIDE SEQUENCE [LARGE SCALE GENOMIC DNA]</scope>
    <source>
        <strain evidence="4">PB2801</strain>
    </source>
</reference>
<dbReference type="OrthoDB" id="5902920at2759"/>
<evidence type="ECO:0000259" key="2">
    <source>
        <dbReference type="Pfam" id="PF07735"/>
    </source>
</evidence>
<keyword evidence="4" id="KW-1185">Reference proteome</keyword>
<dbReference type="Proteomes" id="UP000008068">
    <property type="component" value="Unassembled WGS sequence"/>
</dbReference>
<feature type="domain" description="Sdz-33 F-box" evidence="2">
    <location>
        <begin position="209"/>
        <end position="260"/>
    </location>
</feature>
<dbReference type="InParanoid" id="G0P7Q7"/>
<accession>G0P7Q7</accession>
<dbReference type="Pfam" id="PF07735">
    <property type="entry name" value="FBA_2"/>
    <property type="match status" value="1"/>
</dbReference>
<protein>
    <submittedName>
        <fullName evidence="3">Uncharacterized protein</fullName>
    </submittedName>
</protein>
<dbReference type="PANTHER" id="PTHR21503">
    <property type="entry name" value="F-BOX-CONTAINING HYPOTHETICAL PROTEIN C.ELEGANS"/>
    <property type="match status" value="1"/>
</dbReference>
<dbReference type="PANTHER" id="PTHR21503:SF8">
    <property type="entry name" value="F-BOX ASSOCIATED DOMAIN-CONTAINING PROTEIN-RELATED"/>
    <property type="match status" value="1"/>
</dbReference>
<gene>
    <name evidence="3" type="ORF">CAEBREN_14084</name>
</gene>
<dbReference type="AlphaFoldDB" id="G0P7Q7"/>
<evidence type="ECO:0000259" key="1">
    <source>
        <dbReference type="Pfam" id="PF00646"/>
    </source>
</evidence>
<dbReference type="InterPro" id="IPR001810">
    <property type="entry name" value="F-box_dom"/>
</dbReference>
<evidence type="ECO:0000313" key="3">
    <source>
        <dbReference type="EMBL" id="EGT47317.1"/>
    </source>
</evidence>
<sequence length="349" mass="40393">MKLQKLPCVVFRVISQLLDPTSLICLSFCSKNMKEKVKMNKYTVVNRYFTLDSTKIMQMFCLKFVNSSIPFYLSFGDPKKCIVRKFNRFNHTINGITYNFRIGLESMYVGKMSDVAVMFNLIEYTLNLFRTSLEGIRIESKFLSSIQQLATHPSVQTVRFVFVDGESLAASKLFELFNNLNSPLLKAYVFAPVQGEVDLVPSLFGAEQVFIKISRWVRKEHLLGSNSRFILLRESNLKEDVLISFVKQWLNGTDTRLETMLVYFPAVNKIDQERIRASLDGHPWNPEKRSQKFLVEASWSKEIVNGARALWSDCEEGLDFERNDGLLGTVIVSEQGRGFFFHVWHKRFH</sequence>
<name>G0P7Q7_CAEBE</name>
<proteinExistence type="predicted"/>
<evidence type="ECO:0000313" key="4">
    <source>
        <dbReference type="Proteomes" id="UP000008068"/>
    </source>
</evidence>
<dbReference type="InterPro" id="IPR012885">
    <property type="entry name" value="F-box_Sdz-33"/>
</dbReference>
<feature type="domain" description="F-box" evidence="1">
    <location>
        <begin position="3"/>
        <end position="41"/>
    </location>
</feature>
<dbReference type="EMBL" id="GL380119">
    <property type="protein sequence ID" value="EGT47317.1"/>
    <property type="molecule type" value="Genomic_DNA"/>
</dbReference>